<dbReference type="Pfam" id="PF05859">
    <property type="entry name" value="Mis12"/>
    <property type="match status" value="1"/>
</dbReference>
<reference evidence="12 13" key="1">
    <citation type="submission" date="2024-08" db="EMBL/GenBank/DDBJ databases">
        <title>Gnathostoma spinigerum genome.</title>
        <authorList>
            <person name="Gonzalez-Bertolin B."/>
            <person name="Monzon S."/>
            <person name="Zaballos A."/>
            <person name="Jimenez P."/>
            <person name="Dekumyoy P."/>
            <person name="Varona S."/>
            <person name="Cuesta I."/>
            <person name="Sumanam S."/>
            <person name="Adisakwattana P."/>
            <person name="Gasser R.B."/>
            <person name="Hernandez-Gonzalez A."/>
            <person name="Young N.D."/>
            <person name="Perteguer M.J."/>
        </authorList>
    </citation>
    <scope>NUCLEOTIDE SEQUENCE [LARGE SCALE GENOMIC DNA]</scope>
    <source>
        <strain evidence="12">AL3</strain>
        <tissue evidence="12">Liver</tissue>
    </source>
</reference>
<dbReference type="PANTHER" id="PTHR14527">
    <property type="entry name" value="PROTEIN MIS12 HOMOLOG"/>
    <property type="match status" value="1"/>
</dbReference>
<evidence type="ECO:0000313" key="13">
    <source>
        <dbReference type="Proteomes" id="UP001608902"/>
    </source>
</evidence>
<evidence type="ECO:0000256" key="1">
    <source>
        <dbReference type="ARBA" id="ARBA00004629"/>
    </source>
</evidence>
<keyword evidence="7" id="KW-0995">Kinetochore</keyword>
<gene>
    <name evidence="12" type="ORF">AB6A40_007240</name>
</gene>
<proteinExistence type="inferred from homology"/>
<dbReference type="GO" id="GO:0000776">
    <property type="term" value="C:kinetochore"/>
    <property type="evidence" value="ECO:0007669"/>
    <property type="project" value="UniProtKB-KW"/>
</dbReference>
<dbReference type="InterPro" id="IPR008685">
    <property type="entry name" value="Centromere_Mis12"/>
</dbReference>
<keyword evidence="4" id="KW-0158">Chromosome</keyword>
<evidence type="ECO:0000256" key="8">
    <source>
        <dbReference type="ARBA" id="ARBA00023054"/>
    </source>
</evidence>
<sequence length="162" mass="18918">MNPRISLLQEYETQFFKFSPKGFTDTVYNITATEWLKIVDELLIMAPHFAAMEPTKKKKLRAALASMVVGNGKLETSMDKIEDFALKYTFRIPNHVTLEEDQCHVDCEVDEVCFPEERRRVMANIQKLLREIAELRIAQKIIDDEIEELEKVEVVINRLENK</sequence>
<protein>
    <recommendedName>
        <fullName evidence="3">Protein MIS12 homolog</fullName>
    </recommendedName>
</protein>
<keyword evidence="5" id="KW-0132">Cell division</keyword>
<keyword evidence="8 11" id="KW-0175">Coiled coil</keyword>
<comment type="caution">
    <text evidence="12">The sequence shown here is derived from an EMBL/GenBank/DDBJ whole genome shotgun (WGS) entry which is preliminary data.</text>
</comment>
<keyword evidence="10" id="KW-0137">Centromere</keyword>
<keyword evidence="13" id="KW-1185">Reference proteome</keyword>
<evidence type="ECO:0000256" key="5">
    <source>
        <dbReference type="ARBA" id="ARBA00022618"/>
    </source>
</evidence>
<keyword evidence="6" id="KW-0498">Mitosis</keyword>
<comment type="similarity">
    <text evidence="2">Belongs to the mis12 family.</text>
</comment>
<evidence type="ECO:0000256" key="9">
    <source>
        <dbReference type="ARBA" id="ARBA00023306"/>
    </source>
</evidence>
<evidence type="ECO:0000256" key="6">
    <source>
        <dbReference type="ARBA" id="ARBA00022776"/>
    </source>
</evidence>
<accession>A0ABD6ESU3</accession>
<evidence type="ECO:0000256" key="7">
    <source>
        <dbReference type="ARBA" id="ARBA00022838"/>
    </source>
</evidence>
<evidence type="ECO:0000256" key="10">
    <source>
        <dbReference type="ARBA" id="ARBA00023328"/>
    </source>
</evidence>
<evidence type="ECO:0000313" key="12">
    <source>
        <dbReference type="EMBL" id="MFH4980531.1"/>
    </source>
</evidence>
<feature type="coiled-coil region" evidence="11">
    <location>
        <begin position="118"/>
        <end position="162"/>
    </location>
</feature>
<name>A0ABD6ESU3_9BILA</name>
<dbReference type="PANTHER" id="PTHR14527:SF2">
    <property type="entry name" value="PROTEIN MIS12 HOMOLOG"/>
    <property type="match status" value="1"/>
</dbReference>
<dbReference type="AlphaFoldDB" id="A0ABD6ESU3"/>
<dbReference type="Proteomes" id="UP001608902">
    <property type="component" value="Unassembled WGS sequence"/>
</dbReference>
<dbReference type="GO" id="GO:0051301">
    <property type="term" value="P:cell division"/>
    <property type="evidence" value="ECO:0007669"/>
    <property type="project" value="UniProtKB-KW"/>
</dbReference>
<comment type="subcellular location">
    <subcellularLocation>
        <location evidence="1">Chromosome</location>
        <location evidence="1">Centromere</location>
        <location evidence="1">Kinetochore</location>
    </subcellularLocation>
</comment>
<evidence type="ECO:0000256" key="2">
    <source>
        <dbReference type="ARBA" id="ARBA00008643"/>
    </source>
</evidence>
<dbReference type="EMBL" id="JBGFUD010005684">
    <property type="protein sequence ID" value="MFH4980531.1"/>
    <property type="molecule type" value="Genomic_DNA"/>
</dbReference>
<evidence type="ECO:0000256" key="4">
    <source>
        <dbReference type="ARBA" id="ARBA00022454"/>
    </source>
</evidence>
<evidence type="ECO:0000256" key="11">
    <source>
        <dbReference type="SAM" id="Coils"/>
    </source>
</evidence>
<evidence type="ECO:0000256" key="3">
    <source>
        <dbReference type="ARBA" id="ARBA00013793"/>
    </source>
</evidence>
<organism evidence="12 13">
    <name type="scientific">Gnathostoma spinigerum</name>
    <dbReference type="NCBI Taxonomy" id="75299"/>
    <lineage>
        <taxon>Eukaryota</taxon>
        <taxon>Metazoa</taxon>
        <taxon>Ecdysozoa</taxon>
        <taxon>Nematoda</taxon>
        <taxon>Chromadorea</taxon>
        <taxon>Rhabditida</taxon>
        <taxon>Spirurina</taxon>
        <taxon>Gnathostomatomorpha</taxon>
        <taxon>Gnathostomatoidea</taxon>
        <taxon>Gnathostomatidae</taxon>
        <taxon>Gnathostoma</taxon>
    </lineage>
</organism>
<keyword evidence="9" id="KW-0131">Cell cycle</keyword>